<comment type="catalytic activity">
    <reaction evidence="1 18 19">
        <text>(6R)-NADHX = (6S)-NADHX</text>
        <dbReference type="Rhea" id="RHEA:32215"/>
        <dbReference type="ChEBI" id="CHEBI:64074"/>
        <dbReference type="ChEBI" id="CHEBI:64075"/>
        <dbReference type="EC" id="5.1.99.6"/>
    </reaction>
</comment>
<dbReference type="PROSITE" id="PS51383">
    <property type="entry name" value="YJEF_C_3"/>
    <property type="match status" value="1"/>
</dbReference>
<comment type="caution">
    <text evidence="18">Lacks conserved residue(s) required for the propagation of feature annotation.</text>
</comment>
<keyword evidence="5 18" id="KW-0479">Metal-binding</keyword>
<dbReference type="InterPro" id="IPR036652">
    <property type="entry name" value="YjeF_N_dom_sf"/>
</dbReference>
<dbReference type="GO" id="GO:0046496">
    <property type="term" value="P:nicotinamide nucleotide metabolic process"/>
    <property type="evidence" value="ECO:0007669"/>
    <property type="project" value="UniProtKB-UniRule"/>
</dbReference>
<dbReference type="PIRSF" id="PIRSF017184">
    <property type="entry name" value="Nnr"/>
    <property type="match status" value="1"/>
</dbReference>
<organism evidence="22 23">
    <name type="scientific">Thalassotalea marina</name>
    <dbReference type="NCBI Taxonomy" id="1673741"/>
    <lineage>
        <taxon>Bacteria</taxon>
        <taxon>Pseudomonadati</taxon>
        <taxon>Pseudomonadota</taxon>
        <taxon>Gammaproteobacteria</taxon>
        <taxon>Alteromonadales</taxon>
        <taxon>Colwelliaceae</taxon>
        <taxon>Thalassotalea</taxon>
    </lineage>
</organism>
<evidence type="ECO:0000259" key="21">
    <source>
        <dbReference type="PROSITE" id="PS51385"/>
    </source>
</evidence>
<evidence type="ECO:0000313" key="22">
    <source>
        <dbReference type="EMBL" id="GHF87169.1"/>
    </source>
</evidence>
<evidence type="ECO:0000256" key="5">
    <source>
        <dbReference type="ARBA" id="ARBA00022723"/>
    </source>
</evidence>
<evidence type="ECO:0000256" key="18">
    <source>
        <dbReference type="HAMAP-Rule" id="MF_01966"/>
    </source>
</evidence>
<evidence type="ECO:0000256" key="9">
    <source>
        <dbReference type="ARBA" id="ARBA00022958"/>
    </source>
</evidence>
<feature type="binding site" evidence="17">
    <location>
        <position position="446"/>
    </location>
    <ligand>
        <name>AMP</name>
        <dbReference type="ChEBI" id="CHEBI:456215"/>
    </ligand>
</feature>
<name>A0A919EIC9_9GAMM</name>
<dbReference type="InterPro" id="IPR030677">
    <property type="entry name" value="Nnr"/>
</dbReference>
<evidence type="ECO:0000256" key="15">
    <source>
        <dbReference type="ARBA" id="ARBA00048238"/>
    </source>
</evidence>
<comment type="cofactor">
    <cofactor evidence="18 19">
        <name>K(+)</name>
        <dbReference type="ChEBI" id="CHEBI:29103"/>
    </cofactor>
    <text evidence="18 19">Binds 1 potassium ion per subunit.</text>
</comment>
<feature type="binding site" evidence="17">
    <location>
        <position position="381"/>
    </location>
    <ligand>
        <name>(6S)-NADPHX</name>
        <dbReference type="ChEBI" id="CHEBI:64076"/>
    </ligand>
</feature>
<dbReference type="AlphaFoldDB" id="A0A919EIC9"/>
<evidence type="ECO:0000256" key="13">
    <source>
        <dbReference type="ARBA" id="ARBA00023268"/>
    </source>
</evidence>
<keyword evidence="23" id="KW-1185">Reference proteome</keyword>
<comment type="caution">
    <text evidence="22">The sequence shown here is derived from an EMBL/GenBank/DDBJ whole genome shotgun (WGS) entry which is preliminary data.</text>
</comment>
<keyword evidence="8 17" id="KW-0521">NADP</keyword>
<feature type="binding site" evidence="18">
    <location>
        <position position="139"/>
    </location>
    <ligand>
        <name>K(+)</name>
        <dbReference type="ChEBI" id="CHEBI:29103"/>
    </ligand>
</feature>
<reference evidence="22" key="2">
    <citation type="submission" date="2020-09" db="EMBL/GenBank/DDBJ databases">
        <authorList>
            <person name="Sun Q."/>
            <person name="Kim S."/>
        </authorList>
    </citation>
    <scope>NUCLEOTIDE SEQUENCE</scope>
    <source>
        <strain evidence="22">KCTC 42731</strain>
    </source>
</reference>
<dbReference type="GO" id="GO:0110051">
    <property type="term" value="P:metabolite repair"/>
    <property type="evidence" value="ECO:0007669"/>
    <property type="project" value="TreeGrafter"/>
</dbReference>
<evidence type="ECO:0000256" key="4">
    <source>
        <dbReference type="ARBA" id="ARBA00009524"/>
    </source>
</evidence>
<accession>A0A919EIC9</accession>
<evidence type="ECO:0000256" key="16">
    <source>
        <dbReference type="ARBA" id="ARBA00049209"/>
    </source>
</evidence>
<comment type="function">
    <text evidence="17">Catalyzes the dehydration of the S-form of NAD(P)HX at the expense of ADP, which is converted to AMP. Together with NAD(P)HX epimerase, which catalyzes the epimerization of the S- and R-forms, the enzyme allows the repair of both epimers of NAD(P)HX, a damaged form of NAD(P)H that is a result of enzymatic or heat-dependent hydration.</text>
</comment>
<dbReference type="EC" id="4.2.1.136" evidence="19"/>
<comment type="cofactor">
    <cofactor evidence="17">
        <name>Mg(2+)</name>
        <dbReference type="ChEBI" id="CHEBI:18420"/>
    </cofactor>
</comment>
<keyword evidence="12 17" id="KW-0456">Lyase</keyword>
<proteinExistence type="inferred from homology"/>
<dbReference type="RefSeq" id="WP_189768513.1">
    <property type="nucleotide sequence ID" value="NZ_BNCK01000003.1"/>
</dbReference>
<feature type="binding site" evidence="17">
    <location>
        <position position="273"/>
    </location>
    <ligand>
        <name>(6S)-NADPHX</name>
        <dbReference type="ChEBI" id="CHEBI:64076"/>
    </ligand>
</feature>
<evidence type="ECO:0000313" key="23">
    <source>
        <dbReference type="Proteomes" id="UP000623842"/>
    </source>
</evidence>
<dbReference type="Pfam" id="PF03853">
    <property type="entry name" value="YjeF_N"/>
    <property type="match status" value="1"/>
</dbReference>
<feature type="domain" description="YjeF N-terminal" evidence="21">
    <location>
        <begin position="20"/>
        <end position="229"/>
    </location>
</feature>
<dbReference type="CDD" id="cd01171">
    <property type="entry name" value="YXKO-related"/>
    <property type="match status" value="1"/>
</dbReference>
<protein>
    <recommendedName>
        <fullName evidence="19">Bifunctional NAD(P)H-hydrate repair enzyme</fullName>
    </recommendedName>
    <alternativeName>
        <fullName evidence="19">Nicotinamide nucleotide repair protein</fullName>
    </alternativeName>
    <domain>
        <recommendedName>
            <fullName evidence="19">ADP-dependent (S)-NAD(P)H-hydrate dehydratase</fullName>
            <ecNumber evidence="19">4.2.1.136</ecNumber>
        </recommendedName>
        <alternativeName>
            <fullName evidence="19">ADP-dependent NAD(P)HX dehydratase</fullName>
        </alternativeName>
    </domain>
    <domain>
        <recommendedName>
            <fullName evidence="19">NAD(P)H-hydrate epimerase</fullName>
            <ecNumber evidence="19">5.1.99.6</ecNumber>
        </recommendedName>
    </domain>
</protein>
<comment type="catalytic activity">
    <reaction evidence="15 17 19">
        <text>(6S)-NADHX + ADP = AMP + phosphate + NADH + H(+)</text>
        <dbReference type="Rhea" id="RHEA:32223"/>
        <dbReference type="ChEBI" id="CHEBI:15378"/>
        <dbReference type="ChEBI" id="CHEBI:43474"/>
        <dbReference type="ChEBI" id="CHEBI:57945"/>
        <dbReference type="ChEBI" id="CHEBI:64074"/>
        <dbReference type="ChEBI" id="CHEBI:456215"/>
        <dbReference type="ChEBI" id="CHEBI:456216"/>
        <dbReference type="EC" id="4.2.1.136"/>
    </reaction>
</comment>
<evidence type="ECO:0000256" key="6">
    <source>
        <dbReference type="ARBA" id="ARBA00022741"/>
    </source>
</evidence>
<dbReference type="PROSITE" id="PS01050">
    <property type="entry name" value="YJEF_C_2"/>
    <property type="match status" value="1"/>
</dbReference>
<feature type="domain" description="YjeF C-terminal" evidence="20">
    <location>
        <begin position="238"/>
        <end position="506"/>
    </location>
</feature>
<dbReference type="GO" id="GO:0046872">
    <property type="term" value="F:metal ion binding"/>
    <property type="evidence" value="ECO:0007669"/>
    <property type="project" value="UniProtKB-UniRule"/>
</dbReference>
<comment type="function">
    <text evidence="14 19">Bifunctional enzyme that catalyzes the epimerization of the S- and R-forms of NAD(P)HX and the dehydration of the S-form of NAD(P)HX at the expense of ADP, which is converted to AMP. This allows the repair of both epimers of NAD(P)HX, a damaged form of NAD(P)H that is a result of enzymatic or heat-dependent hydration.</text>
</comment>
<evidence type="ECO:0000256" key="3">
    <source>
        <dbReference type="ARBA" id="ARBA00006001"/>
    </source>
</evidence>
<keyword evidence="13" id="KW-0511">Multifunctional enzyme</keyword>
<feature type="binding site" evidence="17">
    <location>
        <position position="335"/>
    </location>
    <ligand>
        <name>(6S)-NADPHX</name>
        <dbReference type="ChEBI" id="CHEBI:64076"/>
    </ligand>
</feature>
<dbReference type="InterPro" id="IPR004443">
    <property type="entry name" value="YjeF_N_dom"/>
</dbReference>
<keyword evidence="9 18" id="KW-0630">Potassium</keyword>
<feature type="binding site" evidence="17">
    <location>
        <position position="447"/>
    </location>
    <ligand>
        <name>(6S)-NADPHX</name>
        <dbReference type="ChEBI" id="CHEBI:64076"/>
    </ligand>
</feature>
<dbReference type="Gene3D" id="3.40.1190.20">
    <property type="match status" value="1"/>
</dbReference>
<feature type="binding site" evidence="17">
    <location>
        <begin position="418"/>
        <end position="422"/>
    </location>
    <ligand>
        <name>AMP</name>
        <dbReference type="ChEBI" id="CHEBI:456215"/>
    </ligand>
</feature>
<reference evidence="22" key="1">
    <citation type="journal article" date="2014" name="Int. J. Syst. Evol. Microbiol.">
        <title>Complete genome sequence of Corynebacterium casei LMG S-19264T (=DSM 44701T), isolated from a smear-ripened cheese.</title>
        <authorList>
            <consortium name="US DOE Joint Genome Institute (JGI-PGF)"/>
            <person name="Walter F."/>
            <person name="Albersmeier A."/>
            <person name="Kalinowski J."/>
            <person name="Ruckert C."/>
        </authorList>
    </citation>
    <scope>NUCLEOTIDE SEQUENCE</scope>
    <source>
        <strain evidence="22">KCTC 42731</strain>
    </source>
</reference>
<dbReference type="GO" id="GO:0052856">
    <property type="term" value="F:NAD(P)HX epimerase activity"/>
    <property type="evidence" value="ECO:0007669"/>
    <property type="project" value="UniProtKB-UniRule"/>
</dbReference>
<evidence type="ECO:0000256" key="12">
    <source>
        <dbReference type="ARBA" id="ARBA00023239"/>
    </source>
</evidence>
<dbReference type="EMBL" id="BNCK01000003">
    <property type="protein sequence ID" value="GHF87169.1"/>
    <property type="molecule type" value="Genomic_DNA"/>
</dbReference>
<dbReference type="SUPFAM" id="SSF53613">
    <property type="entry name" value="Ribokinase-like"/>
    <property type="match status" value="1"/>
</dbReference>
<comment type="catalytic activity">
    <reaction evidence="2 18 19">
        <text>(6R)-NADPHX = (6S)-NADPHX</text>
        <dbReference type="Rhea" id="RHEA:32227"/>
        <dbReference type="ChEBI" id="CHEBI:64076"/>
        <dbReference type="ChEBI" id="CHEBI:64077"/>
        <dbReference type="EC" id="5.1.99.6"/>
    </reaction>
</comment>
<comment type="function">
    <text evidence="18">Catalyzes the epimerization of the S- and R-forms of NAD(P)HX, a damaged form of NAD(P)H that is a result of enzymatic or heat-dependent hydration. This is a prerequisite for the S-specific NAD(P)H-hydrate dehydratase to allow the repair of both epimers of NAD(P)HX.</text>
</comment>
<feature type="binding site" evidence="18">
    <location>
        <begin position="143"/>
        <end position="149"/>
    </location>
    <ligand>
        <name>(6S)-NADPHX</name>
        <dbReference type="ChEBI" id="CHEBI:64076"/>
    </ligand>
</feature>
<dbReference type="InterPro" id="IPR017953">
    <property type="entry name" value="Carbohydrate_kinase_pred_CS"/>
</dbReference>
<comment type="similarity">
    <text evidence="3 19">In the N-terminal section; belongs to the NnrE/AIBP family.</text>
</comment>
<feature type="binding site" evidence="18">
    <location>
        <position position="172"/>
    </location>
    <ligand>
        <name>(6S)-NADPHX</name>
        <dbReference type="ChEBI" id="CHEBI:64076"/>
    </ligand>
</feature>
<dbReference type="Gene3D" id="3.40.50.10260">
    <property type="entry name" value="YjeF N-terminal domain"/>
    <property type="match status" value="1"/>
</dbReference>
<evidence type="ECO:0000256" key="8">
    <source>
        <dbReference type="ARBA" id="ARBA00022857"/>
    </source>
</evidence>
<dbReference type="PANTHER" id="PTHR12592">
    <property type="entry name" value="ATP-DEPENDENT (S)-NAD(P)H-HYDRATE DEHYDRATASE FAMILY MEMBER"/>
    <property type="match status" value="1"/>
</dbReference>
<comment type="subunit">
    <text evidence="17">Homotetramer.</text>
</comment>
<comment type="catalytic activity">
    <reaction evidence="16 17 19">
        <text>(6S)-NADPHX + ADP = AMP + phosphate + NADPH + H(+)</text>
        <dbReference type="Rhea" id="RHEA:32235"/>
        <dbReference type="ChEBI" id="CHEBI:15378"/>
        <dbReference type="ChEBI" id="CHEBI:43474"/>
        <dbReference type="ChEBI" id="CHEBI:57783"/>
        <dbReference type="ChEBI" id="CHEBI:64076"/>
        <dbReference type="ChEBI" id="CHEBI:456215"/>
        <dbReference type="ChEBI" id="CHEBI:456216"/>
        <dbReference type="EC" id="4.2.1.136"/>
    </reaction>
</comment>
<feature type="binding site" evidence="18">
    <location>
        <begin position="68"/>
        <end position="72"/>
    </location>
    <ligand>
        <name>(6S)-NADPHX</name>
        <dbReference type="ChEBI" id="CHEBI:64076"/>
    </ligand>
</feature>
<keyword evidence="6 17" id="KW-0547">Nucleotide-binding</keyword>
<dbReference type="NCBIfam" id="TIGR00196">
    <property type="entry name" value="yjeF_cterm"/>
    <property type="match status" value="1"/>
</dbReference>
<dbReference type="GO" id="GO:0052855">
    <property type="term" value="F:ADP-dependent NAD(P)H-hydrate dehydratase activity"/>
    <property type="evidence" value="ECO:0007669"/>
    <property type="project" value="UniProtKB-UniRule"/>
</dbReference>
<comment type="similarity">
    <text evidence="18">Belongs to the NnrE/AIBP family.</text>
</comment>
<dbReference type="PANTHER" id="PTHR12592:SF0">
    <property type="entry name" value="ATP-DEPENDENT (S)-NAD(P)H-HYDRATE DEHYDRATASE"/>
    <property type="match status" value="1"/>
</dbReference>
<dbReference type="HAMAP" id="MF_01966">
    <property type="entry name" value="NADHX_epimerase"/>
    <property type="match status" value="1"/>
</dbReference>
<evidence type="ECO:0000256" key="2">
    <source>
        <dbReference type="ARBA" id="ARBA00000909"/>
    </source>
</evidence>
<comment type="similarity">
    <text evidence="17">Belongs to the NnrD/CARKD family.</text>
</comment>
<evidence type="ECO:0000256" key="1">
    <source>
        <dbReference type="ARBA" id="ARBA00000013"/>
    </source>
</evidence>
<dbReference type="InterPro" id="IPR000631">
    <property type="entry name" value="CARKD"/>
</dbReference>
<comment type="similarity">
    <text evidence="4 19">In the C-terminal section; belongs to the NnrD/CARKD family.</text>
</comment>
<feature type="binding site" evidence="18">
    <location>
        <position position="175"/>
    </location>
    <ligand>
        <name>K(+)</name>
        <dbReference type="ChEBI" id="CHEBI:29103"/>
    </ligand>
</feature>
<dbReference type="SUPFAM" id="SSF64153">
    <property type="entry name" value="YjeF N-terminal domain-like"/>
    <property type="match status" value="1"/>
</dbReference>
<evidence type="ECO:0000256" key="11">
    <source>
        <dbReference type="ARBA" id="ARBA00023235"/>
    </source>
</evidence>
<dbReference type="NCBIfam" id="TIGR00197">
    <property type="entry name" value="yjeF_nterm"/>
    <property type="match status" value="1"/>
</dbReference>
<feature type="binding site" evidence="18">
    <location>
        <position position="69"/>
    </location>
    <ligand>
        <name>K(+)</name>
        <dbReference type="ChEBI" id="CHEBI:29103"/>
    </ligand>
</feature>
<keyword evidence="10 17" id="KW-0520">NAD</keyword>
<dbReference type="Pfam" id="PF01256">
    <property type="entry name" value="Carb_kinase"/>
    <property type="match status" value="1"/>
</dbReference>
<evidence type="ECO:0000256" key="14">
    <source>
        <dbReference type="ARBA" id="ARBA00025153"/>
    </source>
</evidence>
<dbReference type="Proteomes" id="UP000623842">
    <property type="component" value="Unassembled WGS sequence"/>
</dbReference>
<dbReference type="PROSITE" id="PS51385">
    <property type="entry name" value="YJEF_N"/>
    <property type="match status" value="1"/>
</dbReference>
<dbReference type="InterPro" id="IPR029056">
    <property type="entry name" value="Ribokinase-like"/>
</dbReference>
<evidence type="ECO:0000256" key="19">
    <source>
        <dbReference type="PIRNR" id="PIRNR017184"/>
    </source>
</evidence>
<dbReference type="EC" id="5.1.99.6" evidence="19"/>
<keyword evidence="11 18" id="KW-0413">Isomerase</keyword>
<dbReference type="GO" id="GO:0005524">
    <property type="term" value="F:ATP binding"/>
    <property type="evidence" value="ECO:0007669"/>
    <property type="project" value="UniProtKB-UniRule"/>
</dbReference>
<dbReference type="HAMAP" id="MF_01965">
    <property type="entry name" value="NADHX_dehydratase"/>
    <property type="match status" value="1"/>
</dbReference>
<evidence type="ECO:0000256" key="7">
    <source>
        <dbReference type="ARBA" id="ARBA00022840"/>
    </source>
</evidence>
<evidence type="ECO:0000256" key="17">
    <source>
        <dbReference type="HAMAP-Rule" id="MF_01965"/>
    </source>
</evidence>
<keyword evidence="7 17" id="KW-0067">ATP-binding</keyword>
<sequence length="508" mass="54322">MPVCKLLDSLPQSAYSATQVLEHEGEIAEKVGISLYRLMEKAGSSFFNHVRKMMPGLTNLLVVCGKGNNGGDGFVIARLAYEAGIKVTVYFCSEADELKGDALKAFEKLQKTNISVLYQSEMQLTPHFLSDNNFDLVVDALFGIGYQGDMAEPLATAVNVLNHVDIPVFSVDVPSGLEASTGHVPTTAVIADQTVTFIVAKQGLLSGQAAKHVGELFLSSLSLNDDFQYSILESAAIQGGEFIPKKPQRNEASHKGHIGLLLAIGSNQGLPGAIRLASESALRSGAALVAVSCHQDNQQLVLNGRPELMLAPDSADKLLDSPFFEKAKVLLIGPGLGQSPWSKALFDLVINSNKQLVLDADALQLLAQHPHKRDDWVLTPHPGEAARLLGCTVQEIESDRFAAINRIVEQYGGICVLKGAGSLIADANNLWINTSGNSGMATGGMGDVLSGIIAALMMQLDHAIDATRLAVFLHGKAADKVAKEKGKIGMLASDLYPYIQQLLNENEM</sequence>
<evidence type="ECO:0000259" key="20">
    <source>
        <dbReference type="PROSITE" id="PS51383"/>
    </source>
</evidence>
<evidence type="ECO:0000256" key="10">
    <source>
        <dbReference type="ARBA" id="ARBA00023027"/>
    </source>
</evidence>
<gene>
    <name evidence="22" type="primary">nnr</name>
    <name evidence="17" type="synonym">nnrD</name>
    <name evidence="18" type="synonym">nnrE</name>
    <name evidence="22" type="ORF">GCM10017161_13340</name>
</gene>